<dbReference type="WBParaSite" id="ACRNAN_Path_108.g390.t1">
    <property type="protein sequence ID" value="ACRNAN_Path_108.g390.t1"/>
    <property type="gene ID" value="ACRNAN_Path_108.g390"/>
</dbReference>
<accession>A0A914BV90</accession>
<keyword evidence="2" id="KW-1185">Reference proteome</keyword>
<evidence type="ECO:0000313" key="3">
    <source>
        <dbReference type="WBParaSite" id="ACRNAN_Path_108.g390.t1"/>
    </source>
</evidence>
<reference evidence="3" key="1">
    <citation type="submission" date="2022-11" db="UniProtKB">
        <authorList>
            <consortium name="WormBaseParasite"/>
        </authorList>
    </citation>
    <scope>IDENTIFICATION</scope>
</reference>
<evidence type="ECO:0000313" key="2">
    <source>
        <dbReference type="Proteomes" id="UP000887540"/>
    </source>
</evidence>
<dbReference type="Proteomes" id="UP000887540">
    <property type="component" value="Unplaced"/>
</dbReference>
<dbReference type="AlphaFoldDB" id="A0A914BV90"/>
<proteinExistence type="predicted"/>
<feature type="region of interest" description="Disordered" evidence="1">
    <location>
        <begin position="1"/>
        <end position="20"/>
    </location>
</feature>
<organism evidence="2 3">
    <name type="scientific">Acrobeloides nanus</name>
    <dbReference type="NCBI Taxonomy" id="290746"/>
    <lineage>
        <taxon>Eukaryota</taxon>
        <taxon>Metazoa</taxon>
        <taxon>Ecdysozoa</taxon>
        <taxon>Nematoda</taxon>
        <taxon>Chromadorea</taxon>
        <taxon>Rhabditida</taxon>
        <taxon>Tylenchina</taxon>
        <taxon>Cephalobomorpha</taxon>
        <taxon>Cephaloboidea</taxon>
        <taxon>Cephalobidae</taxon>
        <taxon>Acrobeloides</taxon>
    </lineage>
</organism>
<evidence type="ECO:0000256" key="1">
    <source>
        <dbReference type="SAM" id="MobiDB-lite"/>
    </source>
</evidence>
<protein>
    <submittedName>
        <fullName evidence="3">Ribosomal protein S18</fullName>
    </submittedName>
</protein>
<sequence length="194" mass="22835">MPIAKEVKKHSNSSNLINSSTKLPTTINIRNISRIYFKKKPFSFDTGYPQSNNTLYPDLNNDATKDEQKLTNNLSNNNNQKMNIRPLVTRKKLPKGKYFNARKKTLEMLKNRQSNIRKKPIITKKHKELEIPTMINQPDDNVYVANRLIILKRFFERQRFSLNNTKKGHTSNKFAHPLLTSNRRIILPRRYNLL</sequence>
<name>A0A914BV90_9BILA</name>